<comment type="caution">
    <text evidence="2">The sequence shown here is derived from an EMBL/GenBank/DDBJ whole genome shotgun (WGS) entry which is preliminary data.</text>
</comment>
<dbReference type="OrthoDB" id="10472721at2759"/>
<dbReference type="EMBL" id="LHPG02000005">
    <property type="protein sequence ID" value="PRW58137.1"/>
    <property type="molecule type" value="Genomic_DNA"/>
</dbReference>
<feature type="compositionally biased region" description="Basic residues" evidence="1">
    <location>
        <begin position="1"/>
        <end position="10"/>
    </location>
</feature>
<keyword evidence="2" id="KW-0251">Elongation factor</keyword>
<protein>
    <submittedName>
        <fullName evidence="2">Elongation factor Ts</fullName>
    </submittedName>
</protein>
<organism evidence="2 3">
    <name type="scientific">Chlorella sorokiniana</name>
    <name type="common">Freshwater green alga</name>
    <dbReference type="NCBI Taxonomy" id="3076"/>
    <lineage>
        <taxon>Eukaryota</taxon>
        <taxon>Viridiplantae</taxon>
        <taxon>Chlorophyta</taxon>
        <taxon>core chlorophytes</taxon>
        <taxon>Trebouxiophyceae</taxon>
        <taxon>Chlorellales</taxon>
        <taxon>Chlorellaceae</taxon>
        <taxon>Chlorella clade</taxon>
        <taxon>Chlorella</taxon>
    </lineage>
</organism>
<accession>A0A2P6TVP7</accession>
<evidence type="ECO:0000256" key="1">
    <source>
        <dbReference type="SAM" id="MobiDB-lite"/>
    </source>
</evidence>
<keyword evidence="2" id="KW-0648">Protein biosynthesis</keyword>
<gene>
    <name evidence="2" type="ORF">C2E21_2763</name>
</gene>
<name>A0A2P6TVP7_CHLSO</name>
<feature type="region of interest" description="Disordered" evidence="1">
    <location>
        <begin position="219"/>
        <end position="256"/>
    </location>
</feature>
<dbReference type="AlphaFoldDB" id="A0A2P6TVP7"/>
<feature type="compositionally biased region" description="Low complexity" evidence="1">
    <location>
        <begin position="236"/>
        <end position="256"/>
    </location>
</feature>
<feature type="region of interest" description="Disordered" evidence="1">
    <location>
        <begin position="1"/>
        <end position="70"/>
    </location>
</feature>
<evidence type="ECO:0000313" key="2">
    <source>
        <dbReference type="EMBL" id="PRW58137.1"/>
    </source>
</evidence>
<evidence type="ECO:0000313" key="3">
    <source>
        <dbReference type="Proteomes" id="UP000239899"/>
    </source>
</evidence>
<dbReference type="GO" id="GO:0003746">
    <property type="term" value="F:translation elongation factor activity"/>
    <property type="evidence" value="ECO:0007669"/>
    <property type="project" value="UniProtKB-KW"/>
</dbReference>
<keyword evidence="3" id="KW-1185">Reference proteome</keyword>
<proteinExistence type="predicted"/>
<reference evidence="2 3" key="1">
    <citation type="journal article" date="2018" name="Plant J.">
        <title>Genome sequences of Chlorella sorokiniana UTEX 1602 and Micractinium conductrix SAG 241.80: implications to maltose excretion by a green alga.</title>
        <authorList>
            <person name="Arriola M.B."/>
            <person name="Velmurugan N."/>
            <person name="Zhang Y."/>
            <person name="Plunkett M.H."/>
            <person name="Hondzo H."/>
            <person name="Barney B.M."/>
        </authorList>
    </citation>
    <scope>NUCLEOTIDE SEQUENCE [LARGE SCALE GENOMIC DNA]</scope>
    <source>
        <strain evidence="3">UTEX 1602</strain>
    </source>
</reference>
<dbReference type="Proteomes" id="UP000239899">
    <property type="component" value="Unassembled WGS sequence"/>
</dbReference>
<sequence>MAAARAKRQRTAGGPPLPSDECLQSPPLANGGSGAGAAEGAGPVERELFEESSGEAPHGDTSGGRGDPAAREARLQAIRAKFGTRRFLPARELPAAEQRQQLGAAESDLSPEDYKLLRWDALPVVLSGTSNGWAKNWVLTGQSGCVGLASSLQHLWVLGAGQTIFVEAADAVHAVRDDAGVAVRLGTDGWLTLKVPDAEAAADMIAAINGRAATRAALRQRAGGAPAAAGQGGTQPAGSPAAAAGPAAGTGARQSS</sequence>
<feature type="compositionally biased region" description="Low complexity" evidence="1">
    <location>
        <begin position="219"/>
        <end position="229"/>
    </location>
</feature>